<dbReference type="AlphaFoldDB" id="A0A134BIJ7"/>
<dbReference type="PATRIC" id="fig|419005.5.peg.537"/>
<evidence type="ECO:0000313" key="1">
    <source>
        <dbReference type="EMBL" id="KXB79766.1"/>
    </source>
</evidence>
<evidence type="ECO:0000313" key="2">
    <source>
        <dbReference type="Proteomes" id="UP000070531"/>
    </source>
</evidence>
<accession>A0A134BIJ7</accession>
<protein>
    <recommendedName>
        <fullName evidence="3">Mor transcription activator domain-containing protein</fullName>
    </recommendedName>
</protein>
<name>A0A134BIJ7_9BACT</name>
<sequence length="76" mass="8998">MKQYDLLKAAESLLTILNANNIDAKDVKYLRLYKDFVRLKMEGHKIGYAVYYLSQQYECSEATVYRVIKRMGKNIR</sequence>
<comment type="caution">
    <text evidence="1">The sequence shown here is derived from an EMBL/GenBank/DDBJ whole genome shotgun (WGS) entry which is preliminary data.</text>
</comment>
<evidence type="ECO:0008006" key="3">
    <source>
        <dbReference type="Google" id="ProtNLM"/>
    </source>
</evidence>
<dbReference type="EMBL" id="LSDL01000023">
    <property type="protein sequence ID" value="KXB79766.1"/>
    <property type="molecule type" value="Genomic_DNA"/>
</dbReference>
<dbReference type="RefSeq" id="WP_060932620.1">
    <property type="nucleotide sequence ID" value="NZ_KQ960488.1"/>
</dbReference>
<dbReference type="Proteomes" id="UP000070531">
    <property type="component" value="Unassembled WGS sequence"/>
</dbReference>
<dbReference type="STRING" id="419005.HMPREF1860_00535"/>
<gene>
    <name evidence="1" type="ORF">HMPREF1860_00535</name>
</gene>
<organism evidence="1">
    <name type="scientific">Prevotella amnii</name>
    <dbReference type="NCBI Taxonomy" id="419005"/>
    <lineage>
        <taxon>Bacteria</taxon>
        <taxon>Pseudomonadati</taxon>
        <taxon>Bacteroidota</taxon>
        <taxon>Bacteroidia</taxon>
        <taxon>Bacteroidales</taxon>
        <taxon>Prevotellaceae</taxon>
        <taxon>Prevotella</taxon>
    </lineage>
</organism>
<reference evidence="1 2" key="1">
    <citation type="submission" date="2016-01" db="EMBL/GenBank/DDBJ databases">
        <authorList>
            <person name="Oliw E.H."/>
        </authorList>
    </citation>
    <scope>NUCLEOTIDE SEQUENCE [LARGE SCALE GENOMIC DNA]</scope>
    <source>
        <strain evidence="1 2">DNF00307</strain>
    </source>
</reference>
<proteinExistence type="predicted"/>